<dbReference type="GO" id="GO:0003735">
    <property type="term" value="F:structural constituent of ribosome"/>
    <property type="evidence" value="ECO:0007669"/>
    <property type="project" value="UniProtKB-UniRule"/>
</dbReference>
<evidence type="ECO:0000256" key="2">
    <source>
        <dbReference type="ARBA" id="ARBA00022730"/>
    </source>
</evidence>
<evidence type="ECO:0000256" key="4">
    <source>
        <dbReference type="ARBA" id="ARBA00022980"/>
    </source>
</evidence>
<proteinExistence type="inferred from homology"/>
<evidence type="ECO:0000256" key="7">
    <source>
        <dbReference type="RuleBase" id="RU003872"/>
    </source>
</evidence>
<evidence type="ECO:0000256" key="3">
    <source>
        <dbReference type="ARBA" id="ARBA00022884"/>
    </source>
</evidence>
<dbReference type="Gene3D" id="2.40.50.140">
    <property type="entry name" value="Nucleic acid-binding proteins"/>
    <property type="match status" value="1"/>
</dbReference>
<dbReference type="GO" id="GO:0006412">
    <property type="term" value="P:translation"/>
    <property type="evidence" value="ECO:0007669"/>
    <property type="project" value="UniProtKB-UniRule"/>
</dbReference>
<dbReference type="Pfam" id="PF00366">
    <property type="entry name" value="Ribosomal_S17"/>
    <property type="match status" value="1"/>
</dbReference>
<dbReference type="InterPro" id="IPR000266">
    <property type="entry name" value="Ribosomal_uS17"/>
</dbReference>
<sequence>MGEQTVRTASGKVVSNKMDKTIVVLVERRVKHPIYGKFITRSTKLHAHDEVNECNIGDTVTVSESRPLSKTKTWSLKSIDVRAVEV</sequence>
<reference evidence="10 11" key="1">
    <citation type="submission" date="2019-11" db="EMBL/GenBank/DDBJ databases">
        <authorList>
            <person name="Holert J."/>
        </authorList>
    </citation>
    <scope>NUCLEOTIDE SEQUENCE [LARGE SCALE GENOMIC DNA]</scope>
    <source>
        <strain evidence="9">BC5_2</strain>
        <strain evidence="8">SB11_3</strain>
    </source>
</reference>
<dbReference type="PROSITE" id="PS00056">
    <property type="entry name" value="RIBOSOMAL_S17"/>
    <property type="match status" value="1"/>
</dbReference>
<keyword evidence="5 6" id="KW-0687">Ribonucleoprotein</keyword>
<evidence type="ECO:0000313" key="9">
    <source>
        <dbReference type="EMBL" id="CAA0080357.1"/>
    </source>
</evidence>
<keyword evidence="3 6" id="KW-0694">RNA-binding</keyword>
<dbReference type="InterPro" id="IPR019979">
    <property type="entry name" value="Ribosomal_uS17_CS"/>
</dbReference>
<dbReference type="InterPro" id="IPR012340">
    <property type="entry name" value="NA-bd_OB-fold"/>
</dbReference>
<accession>A0A5S9N2T4</accession>
<dbReference type="NCBIfam" id="TIGR03635">
    <property type="entry name" value="uS17_bact"/>
    <property type="match status" value="1"/>
</dbReference>
<dbReference type="SUPFAM" id="SSF50249">
    <property type="entry name" value="Nucleic acid-binding proteins"/>
    <property type="match status" value="1"/>
</dbReference>
<organism evidence="8 11">
    <name type="scientific">BD1-7 clade bacterium</name>
    <dbReference type="NCBI Taxonomy" id="2029982"/>
    <lineage>
        <taxon>Bacteria</taxon>
        <taxon>Pseudomonadati</taxon>
        <taxon>Pseudomonadota</taxon>
        <taxon>Gammaproteobacteria</taxon>
        <taxon>Cellvibrionales</taxon>
        <taxon>Spongiibacteraceae</taxon>
        <taxon>BD1-7 clade</taxon>
    </lineage>
</organism>
<evidence type="ECO:0000256" key="1">
    <source>
        <dbReference type="ARBA" id="ARBA00010254"/>
    </source>
</evidence>
<dbReference type="PRINTS" id="PR00973">
    <property type="entry name" value="RIBOSOMALS17"/>
</dbReference>
<dbReference type="AlphaFoldDB" id="A0A5S9N2T4"/>
<protein>
    <recommendedName>
        <fullName evidence="6">Small ribosomal subunit protein uS17</fullName>
    </recommendedName>
</protein>
<evidence type="ECO:0000256" key="5">
    <source>
        <dbReference type="ARBA" id="ARBA00023274"/>
    </source>
</evidence>
<comment type="similarity">
    <text evidence="1 6 7">Belongs to the universal ribosomal protein uS17 family.</text>
</comment>
<comment type="function">
    <text evidence="6">One of the primary rRNA binding proteins, it binds specifically to the 5'-end of 16S ribosomal RNA.</text>
</comment>
<evidence type="ECO:0000256" key="6">
    <source>
        <dbReference type="HAMAP-Rule" id="MF_01345"/>
    </source>
</evidence>
<keyword evidence="4 6" id="KW-0689">Ribosomal protein</keyword>
<dbReference type="CDD" id="cd00364">
    <property type="entry name" value="Ribosomal_uS17"/>
    <property type="match status" value="1"/>
</dbReference>
<dbReference type="Proteomes" id="UP000441399">
    <property type="component" value="Unassembled WGS sequence"/>
</dbReference>
<dbReference type="EMBL" id="CACSII010000001">
    <property type="protein sequence ID" value="CAA0080357.1"/>
    <property type="molecule type" value="Genomic_DNA"/>
</dbReference>
<dbReference type="HAMAP" id="MF_01345_B">
    <property type="entry name" value="Ribosomal_uS17_B"/>
    <property type="match status" value="1"/>
</dbReference>
<dbReference type="NCBIfam" id="NF004123">
    <property type="entry name" value="PRK05610.1"/>
    <property type="match status" value="1"/>
</dbReference>
<dbReference type="GO" id="GO:0019843">
    <property type="term" value="F:rRNA binding"/>
    <property type="evidence" value="ECO:0007669"/>
    <property type="project" value="UniProtKB-UniRule"/>
</dbReference>
<dbReference type="PANTHER" id="PTHR10744:SF1">
    <property type="entry name" value="SMALL RIBOSOMAL SUBUNIT PROTEIN US17M"/>
    <property type="match status" value="1"/>
</dbReference>
<dbReference type="Proteomes" id="UP000434580">
    <property type="component" value="Unassembled WGS sequence"/>
</dbReference>
<name>A0A5S9N2T4_9GAMM</name>
<dbReference type="InterPro" id="IPR019984">
    <property type="entry name" value="Ribosomal_uS17_bact/chlr"/>
</dbReference>
<evidence type="ECO:0000313" key="11">
    <source>
        <dbReference type="Proteomes" id="UP000441399"/>
    </source>
</evidence>
<evidence type="ECO:0000313" key="10">
    <source>
        <dbReference type="Proteomes" id="UP000434580"/>
    </source>
</evidence>
<dbReference type="OrthoDB" id="9811714at2"/>
<keyword evidence="11" id="KW-1185">Reference proteome</keyword>
<dbReference type="PANTHER" id="PTHR10744">
    <property type="entry name" value="40S RIBOSOMAL PROTEIN S11 FAMILY MEMBER"/>
    <property type="match status" value="1"/>
</dbReference>
<dbReference type="GO" id="GO:0022627">
    <property type="term" value="C:cytosolic small ribosomal subunit"/>
    <property type="evidence" value="ECO:0007669"/>
    <property type="project" value="UniProtKB-UniRule"/>
</dbReference>
<keyword evidence="2 6" id="KW-0699">rRNA-binding</keyword>
<dbReference type="EMBL" id="CACSIO010000001">
    <property type="protein sequence ID" value="CAA0080167.1"/>
    <property type="molecule type" value="Genomic_DNA"/>
</dbReference>
<comment type="subunit">
    <text evidence="6">Part of the 30S ribosomal subunit.</text>
</comment>
<gene>
    <name evidence="6 8" type="primary">rpsQ</name>
    <name evidence="9" type="ORF">DPBNPPHM_00239</name>
    <name evidence="8" type="ORF">OPDIPICF_00177</name>
</gene>
<evidence type="ECO:0000313" key="8">
    <source>
        <dbReference type="EMBL" id="CAA0080167.1"/>
    </source>
</evidence>